<accession>A0A6I4P4C6</accession>
<dbReference type="InterPro" id="IPR037079">
    <property type="entry name" value="AF2212/PG0164-like_sf"/>
</dbReference>
<dbReference type="EMBL" id="WSTA01000076">
    <property type="protein sequence ID" value="MWB99745.1"/>
    <property type="molecule type" value="Genomic_DNA"/>
</dbReference>
<proteinExistence type="predicted"/>
<gene>
    <name evidence="1" type="ORF">GB864_14430</name>
</gene>
<dbReference type="SUPFAM" id="SSF141694">
    <property type="entry name" value="AF2212/PG0164-like"/>
    <property type="match status" value="1"/>
</dbReference>
<dbReference type="Proteomes" id="UP000438182">
    <property type="component" value="Unassembled WGS sequence"/>
</dbReference>
<evidence type="ECO:0000313" key="1">
    <source>
        <dbReference type="EMBL" id="MWB99745.1"/>
    </source>
</evidence>
<name>A0A6I4P4C6_9MICO</name>
<reference evidence="1 2" key="1">
    <citation type="submission" date="2019-12" db="EMBL/GenBank/DDBJ databases">
        <authorList>
            <person name="Kim Y.S."/>
        </authorList>
    </citation>
    <scope>NUCLEOTIDE SEQUENCE [LARGE SCALE GENOMIC DNA]</scope>
    <source>
        <strain evidence="1 2">MMS17-SY077</strain>
    </source>
</reference>
<evidence type="ECO:0000313" key="2">
    <source>
        <dbReference type="Proteomes" id="UP000438182"/>
    </source>
</evidence>
<sequence>MDFEIGGTVIEWRGPAPYHFLAVGPEESAAIDELRPLVTYGWGMVPAEVRLGATTWRTSLWPKDGGYLIPLKDAVRRAEGVEAGDEIALRLRVG</sequence>
<dbReference type="RefSeq" id="WP_160426270.1">
    <property type="nucleotide sequence ID" value="NZ_WSTA01000076.1"/>
</dbReference>
<dbReference type="Pfam" id="PF08922">
    <property type="entry name" value="DUF1905"/>
    <property type="match status" value="1"/>
</dbReference>
<protein>
    <submittedName>
        <fullName evidence="1">DUF1905 domain-containing protein</fullName>
    </submittedName>
</protein>
<comment type="caution">
    <text evidence="1">The sequence shown here is derived from an EMBL/GenBank/DDBJ whole genome shotgun (WGS) entry which is preliminary data.</text>
</comment>
<keyword evidence="2" id="KW-1185">Reference proteome</keyword>
<organism evidence="1 2">
    <name type="scientific">Agromyces seonyuensis</name>
    <dbReference type="NCBI Taxonomy" id="2662446"/>
    <lineage>
        <taxon>Bacteria</taxon>
        <taxon>Bacillati</taxon>
        <taxon>Actinomycetota</taxon>
        <taxon>Actinomycetes</taxon>
        <taxon>Micrococcales</taxon>
        <taxon>Microbacteriaceae</taxon>
        <taxon>Agromyces</taxon>
    </lineage>
</organism>
<dbReference type="AlphaFoldDB" id="A0A6I4P4C6"/>
<dbReference type="Gene3D" id="2.40.30.100">
    <property type="entry name" value="AF2212/PG0164-like"/>
    <property type="match status" value="1"/>
</dbReference>
<dbReference type="InterPro" id="IPR015018">
    <property type="entry name" value="DUF1905"/>
</dbReference>